<keyword evidence="2" id="KW-1185">Reference proteome</keyword>
<evidence type="ECO:0000313" key="2">
    <source>
        <dbReference type="Proteomes" id="UP000297295"/>
    </source>
</evidence>
<dbReference type="InterPro" id="IPR019209">
    <property type="entry name" value="DUF2098"/>
</dbReference>
<dbReference type="Pfam" id="PF09871">
    <property type="entry name" value="DUF2098"/>
    <property type="match status" value="1"/>
</dbReference>
<comment type="caution">
    <text evidence="1">The sequence shown here is derived from an EMBL/GenBank/DDBJ whole genome shotgun (WGS) entry which is preliminary data.</text>
</comment>
<accession>A0A4E0PWM0</accession>
<organism evidence="1 2">
    <name type="scientific">Methanolobus halotolerans</name>
    <dbReference type="NCBI Taxonomy" id="2052935"/>
    <lineage>
        <taxon>Archaea</taxon>
        <taxon>Methanobacteriati</taxon>
        <taxon>Methanobacteriota</taxon>
        <taxon>Stenosarchaea group</taxon>
        <taxon>Methanomicrobia</taxon>
        <taxon>Methanosarcinales</taxon>
        <taxon>Methanosarcinaceae</taxon>
        <taxon>Methanolobus</taxon>
    </lineage>
</organism>
<dbReference type="Proteomes" id="UP000297295">
    <property type="component" value="Unassembled WGS sequence"/>
</dbReference>
<reference evidence="1 2" key="1">
    <citation type="submission" date="2017-11" db="EMBL/GenBank/DDBJ databases">
        <title>Isolation and Characterization of Methanogenic Archaea from Saline Meromictic Lake at Siberia.</title>
        <authorList>
            <person name="Shen Y."/>
            <person name="Huang H.-H."/>
            <person name="Lai M.-C."/>
            <person name="Chen S.-C."/>
        </authorList>
    </citation>
    <scope>NUCLEOTIDE SEQUENCE [LARGE SCALE GENOMIC DNA]</scope>
    <source>
        <strain evidence="1 2">SY-01</strain>
    </source>
</reference>
<dbReference type="PIRSF" id="PIRSF037053">
    <property type="entry name" value="UCP037053"/>
    <property type="match status" value="1"/>
</dbReference>
<dbReference type="EMBL" id="PGGK01000004">
    <property type="protein sequence ID" value="TGC09865.1"/>
    <property type="molecule type" value="Genomic_DNA"/>
</dbReference>
<evidence type="ECO:0000313" key="1">
    <source>
        <dbReference type="EMBL" id="TGC09865.1"/>
    </source>
</evidence>
<protein>
    <submittedName>
        <fullName evidence="1">DUF2098 domain-containing protein</fullName>
    </submittedName>
</protein>
<dbReference type="AlphaFoldDB" id="A0A4E0PWM0"/>
<dbReference type="InterPro" id="IPR017099">
    <property type="entry name" value="UCP037053"/>
</dbReference>
<name>A0A4E0PWM0_9EURY</name>
<proteinExistence type="predicted"/>
<sequence>MNGDPVGPGTVVRYINTGTVGKVTEIKTDEEGIWALMDSTGLYYKVETLVVTDASELKVKAETAKTASEAEEYMRRYGSAGPDQVDIGQVTGGG</sequence>
<gene>
    <name evidence="1" type="ORF">CUN85_05275</name>
</gene>